<feature type="transmembrane region" description="Helical" evidence="2">
    <location>
        <begin position="140"/>
        <end position="162"/>
    </location>
</feature>
<keyword evidence="3" id="KW-0732">Signal</keyword>
<feature type="compositionally biased region" description="Acidic residues" evidence="1">
    <location>
        <begin position="358"/>
        <end position="370"/>
    </location>
</feature>
<feature type="region of interest" description="Disordered" evidence="1">
    <location>
        <begin position="314"/>
        <end position="401"/>
    </location>
</feature>
<keyword evidence="6" id="KW-1185">Reference proteome</keyword>
<reference evidence="5 6" key="1">
    <citation type="journal article" date="2013" name="Genome Biol.">
        <title>Genome of Acanthamoeba castellanii highlights extensive lateral gene transfer and early evolution of tyrosine kinase signaling.</title>
        <authorList>
            <person name="Clarke M."/>
            <person name="Lohan A.J."/>
            <person name="Liu B."/>
            <person name="Lagkouvardos I."/>
            <person name="Roy S."/>
            <person name="Zafar N."/>
            <person name="Bertelli C."/>
            <person name="Schilde C."/>
            <person name="Kianianmomeni A."/>
            <person name="Burglin T.R."/>
            <person name="Frech C."/>
            <person name="Turcotte B."/>
            <person name="Kopec K.O."/>
            <person name="Synnott J.M."/>
            <person name="Choo C."/>
            <person name="Paponov I."/>
            <person name="Finkler A."/>
            <person name="Soon Heng Tan C."/>
            <person name="Hutchins A.P."/>
            <person name="Weinmeier T."/>
            <person name="Rattei T."/>
            <person name="Chu J.S."/>
            <person name="Gimenez G."/>
            <person name="Irimia M."/>
            <person name="Rigden D.J."/>
            <person name="Fitzpatrick D.A."/>
            <person name="Lorenzo-Morales J."/>
            <person name="Bateman A."/>
            <person name="Chiu C.H."/>
            <person name="Tang P."/>
            <person name="Hegemann P."/>
            <person name="Fromm H."/>
            <person name="Raoult D."/>
            <person name="Greub G."/>
            <person name="Miranda-Saavedra D."/>
            <person name="Chen N."/>
            <person name="Nash P."/>
            <person name="Ginger M.L."/>
            <person name="Horn M."/>
            <person name="Schaap P."/>
            <person name="Caler L."/>
            <person name="Loftus B."/>
        </authorList>
    </citation>
    <scope>NUCLEOTIDE SEQUENCE [LARGE SCALE GENOMIC DNA]</scope>
    <source>
        <strain evidence="5 6">Neff</strain>
    </source>
</reference>
<evidence type="ECO:0000259" key="4">
    <source>
        <dbReference type="Pfam" id="PF10192"/>
    </source>
</evidence>
<dbReference type="Pfam" id="PF10192">
    <property type="entry name" value="GPR180-TMEM145_TM"/>
    <property type="match status" value="2"/>
</dbReference>
<dbReference type="GO" id="GO:0007186">
    <property type="term" value="P:G protein-coupled receptor signaling pathway"/>
    <property type="evidence" value="ECO:0007669"/>
    <property type="project" value="InterPro"/>
</dbReference>
<dbReference type="EMBL" id="KB007791">
    <property type="protein sequence ID" value="ELR25738.1"/>
    <property type="molecule type" value="Genomic_DNA"/>
</dbReference>
<keyword evidence="2" id="KW-0812">Transmembrane</keyword>
<feature type="signal peptide" evidence="3">
    <location>
        <begin position="1"/>
        <end position="16"/>
    </location>
</feature>
<evidence type="ECO:0000313" key="6">
    <source>
        <dbReference type="Proteomes" id="UP000011083"/>
    </source>
</evidence>
<feature type="transmembrane region" description="Helical" evidence="2">
    <location>
        <begin position="244"/>
        <end position="263"/>
    </location>
</feature>
<dbReference type="RefSeq" id="XP_004358302.1">
    <property type="nucleotide sequence ID" value="XM_004358245.1"/>
</dbReference>
<feature type="domain" description="GPR180/TMEM145 transmembrane" evidence="4">
    <location>
        <begin position="407"/>
        <end position="459"/>
    </location>
</feature>
<sequence length="566" mass="63401">MVVVAMLLLIAHVADADVIQARMDENSANKLFFISKFCYSTTGLGALRINTWHVKNDTDLRLLFFDDGLWEQVDGLASGQAALREGTNLTFNIAARSRPRYWYAAFSRCAPGPMKFDFEMQFLNGGHWWDQQFSVDQQGLLVMFIVYFTVYAIINLCNFAYIYTRPATTRLFKLFALVALLEGTSKFCYLVHYGLYSNDGIGMSSLASMGEVLNLAVTLGLMGMLVLLGRGWGLSSLKLSHLSANMFILITIFYVLYVAFFLWGDINYDPESTDMPFETAPGVIELVLRIAIWVFFIFGICVLLLDKNVPVAPTRDEEEEDQAAHSQERRHSVEAERDDEERLLRRPRRSRRRQGSEAEADEEEEEEERDDEPRHEERRDVERPDTSSHPPASDHHGASLESADRLEAKKRFYLGLAMLGSLWFLSVPLMVALSESFPVYYRLKAVVALSYTVNFVVIAICSLWLYPERDGLYLINGGGVFLDLSWPTFGARGGEWQEIQSPLLPNSTTPLSSSSLPAVASTTTTLSTAPPTTSYTNEVAPRQPAGGRTAATVPATGNAQVVYDSL</sequence>
<dbReference type="InterPro" id="IPR019336">
    <property type="entry name" value="GPR180/TMEM145_TM"/>
</dbReference>
<feature type="domain" description="GPR180/TMEM145 transmembrane" evidence="4">
    <location>
        <begin position="147"/>
        <end position="308"/>
    </location>
</feature>
<feature type="compositionally biased region" description="Low complexity" evidence="1">
    <location>
        <begin position="522"/>
        <end position="534"/>
    </location>
</feature>
<evidence type="ECO:0000256" key="3">
    <source>
        <dbReference type="SAM" id="SignalP"/>
    </source>
</evidence>
<keyword evidence="2" id="KW-0472">Membrane</keyword>
<feature type="region of interest" description="Disordered" evidence="1">
    <location>
        <begin position="522"/>
        <end position="551"/>
    </location>
</feature>
<feature type="compositionally biased region" description="Basic and acidic residues" evidence="1">
    <location>
        <begin position="322"/>
        <end position="344"/>
    </location>
</feature>
<name>L8HM52_ACACF</name>
<feature type="transmembrane region" description="Helical" evidence="2">
    <location>
        <begin position="412"/>
        <end position="433"/>
    </location>
</feature>
<protein>
    <recommendedName>
        <fullName evidence="4">GPR180/TMEM145 transmembrane domain-containing protein</fullName>
    </recommendedName>
</protein>
<feature type="compositionally biased region" description="Basic and acidic residues" evidence="1">
    <location>
        <begin position="371"/>
        <end position="401"/>
    </location>
</feature>
<keyword evidence="2" id="KW-1133">Transmembrane helix</keyword>
<evidence type="ECO:0000313" key="5">
    <source>
        <dbReference type="EMBL" id="ELR25738.1"/>
    </source>
</evidence>
<dbReference type="GeneID" id="14926808"/>
<feature type="chain" id="PRO_5003991230" description="GPR180/TMEM145 transmembrane domain-containing protein" evidence="3">
    <location>
        <begin position="17"/>
        <end position="566"/>
    </location>
</feature>
<feature type="transmembrane region" description="Helical" evidence="2">
    <location>
        <begin position="445"/>
        <end position="466"/>
    </location>
</feature>
<feature type="transmembrane region" description="Helical" evidence="2">
    <location>
        <begin position="283"/>
        <end position="305"/>
    </location>
</feature>
<gene>
    <name evidence="5" type="ORF">ACA1_018800</name>
</gene>
<dbReference type="GO" id="GO:0019236">
    <property type="term" value="P:response to pheromone"/>
    <property type="evidence" value="ECO:0007669"/>
    <property type="project" value="InterPro"/>
</dbReference>
<dbReference type="VEuPathDB" id="AmoebaDB:ACA1_018800"/>
<dbReference type="PANTHER" id="PTHR23252:SF24">
    <property type="entry name" value="TRANSMEMBRANE PROTEIN 145"/>
    <property type="match status" value="1"/>
</dbReference>
<dbReference type="KEGG" id="acan:ACA1_018800"/>
<dbReference type="PANTHER" id="PTHR23252">
    <property type="entry name" value="INTIMAL THICKNESS RECEPTOR-RELATED"/>
    <property type="match status" value="1"/>
</dbReference>
<proteinExistence type="predicted"/>
<feature type="transmembrane region" description="Helical" evidence="2">
    <location>
        <begin position="212"/>
        <end position="232"/>
    </location>
</feature>
<feature type="transmembrane region" description="Helical" evidence="2">
    <location>
        <begin position="174"/>
        <end position="192"/>
    </location>
</feature>
<accession>L8HM52</accession>
<dbReference type="AlphaFoldDB" id="L8HM52"/>
<organism evidence="5 6">
    <name type="scientific">Acanthamoeba castellanii (strain ATCC 30010 / Neff)</name>
    <dbReference type="NCBI Taxonomy" id="1257118"/>
    <lineage>
        <taxon>Eukaryota</taxon>
        <taxon>Amoebozoa</taxon>
        <taxon>Discosea</taxon>
        <taxon>Longamoebia</taxon>
        <taxon>Centramoebida</taxon>
        <taxon>Acanthamoebidae</taxon>
        <taxon>Acanthamoeba</taxon>
    </lineage>
</organism>
<dbReference type="OrthoDB" id="45670at2759"/>
<evidence type="ECO:0000256" key="1">
    <source>
        <dbReference type="SAM" id="MobiDB-lite"/>
    </source>
</evidence>
<dbReference type="Proteomes" id="UP000011083">
    <property type="component" value="Unassembled WGS sequence"/>
</dbReference>
<dbReference type="InterPro" id="IPR047831">
    <property type="entry name" value="GPR180/TMEM145"/>
</dbReference>
<evidence type="ECO:0000256" key="2">
    <source>
        <dbReference type="SAM" id="Phobius"/>
    </source>
</evidence>